<comment type="caution">
    <text evidence="3">The sequence shown here is derived from an EMBL/GenBank/DDBJ whole genome shotgun (WGS) entry which is preliminary data.</text>
</comment>
<protein>
    <submittedName>
        <fullName evidence="3">Uncharacterized protein</fullName>
    </submittedName>
</protein>
<organism evidence="3 4">
    <name type="scientific">Muraenolepis orangiensis</name>
    <name type="common">Patagonian moray cod</name>
    <dbReference type="NCBI Taxonomy" id="630683"/>
    <lineage>
        <taxon>Eukaryota</taxon>
        <taxon>Metazoa</taxon>
        <taxon>Chordata</taxon>
        <taxon>Craniata</taxon>
        <taxon>Vertebrata</taxon>
        <taxon>Euteleostomi</taxon>
        <taxon>Actinopterygii</taxon>
        <taxon>Neopterygii</taxon>
        <taxon>Teleostei</taxon>
        <taxon>Neoteleostei</taxon>
        <taxon>Acanthomorphata</taxon>
        <taxon>Zeiogadaria</taxon>
        <taxon>Gadariae</taxon>
        <taxon>Gadiformes</taxon>
        <taxon>Muraenolepidoidei</taxon>
        <taxon>Muraenolepididae</taxon>
        <taxon>Muraenolepis</taxon>
    </lineage>
</organism>
<gene>
    <name evidence="3" type="ORF">NHX12_002764</name>
</gene>
<keyword evidence="2" id="KW-0472">Membrane</keyword>
<dbReference type="EMBL" id="JANIIK010000110">
    <property type="protein sequence ID" value="KAJ3596356.1"/>
    <property type="molecule type" value="Genomic_DNA"/>
</dbReference>
<dbReference type="PANTHER" id="PTHR31493">
    <property type="entry name" value="NAZO FAMILY MEMBER"/>
    <property type="match status" value="1"/>
</dbReference>
<feature type="transmembrane region" description="Helical" evidence="2">
    <location>
        <begin position="44"/>
        <end position="63"/>
    </location>
</feature>
<reference evidence="3" key="1">
    <citation type="submission" date="2022-07" db="EMBL/GenBank/DDBJ databases">
        <title>Chromosome-level genome of Muraenolepis orangiensis.</title>
        <authorList>
            <person name="Kim J."/>
        </authorList>
    </citation>
    <scope>NUCLEOTIDE SEQUENCE</scope>
    <source>
        <strain evidence="3">KU_S4_2022</strain>
        <tissue evidence="3">Muscle</tissue>
    </source>
</reference>
<keyword evidence="2" id="KW-1133">Transmembrane helix</keyword>
<evidence type="ECO:0000313" key="3">
    <source>
        <dbReference type="EMBL" id="KAJ3596356.1"/>
    </source>
</evidence>
<evidence type="ECO:0000256" key="2">
    <source>
        <dbReference type="SAM" id="Phobius"/>
    </source>
</evidence>
<comment type="similarity">
    <text evidence="1">Belongs to the C19orf12 family.</text>
</comment>
<dbReference type="AlphaFoldDB" id="A0A9Q0DZ24"/>
<accession>A0A9Q0DZ24</accession>
<dbReference type="PANTHER" id="PTHR31493:SF1">
    <property type="entry name" value="PROTEIN C19ORF12"/>
    <property type="match status" value="1"/>
</dbReference>
<evidence type="ECO:0000256" key="1">
    <source>
        <dbReference type="ARBA" id="ARBA00029457"/>
    </source>
</evidence>
<dbReference type="OrthoDB" id="5976774at2759"/>
<sequence>MPRINYVMELCCELSTNQQIKSTVMGAKKGAAAGGWIMLVGELLGGPLGIVVGGVVGGLLGWWRARGQFKPLHQIIMKLVSNQNQLLYVDTWLA</sequence>
<name>A0A9Q0DZ24_9TELE</name>
<keyword evidence="4" id="KW-1185">Reference proteome</keyword>
<keyword evidence="2" id="KW-0812">Transmembrane</keyword>
<dbReference type="Proteomes" id="UP001148018">
    <property type="component" value="Unassembled WGS sequence"/>
</dbReference>
<proteinExistence type="inferred from homology"/>
<dbReference type="Pfam" id="PF20721">
    <property type="entry name" value="C19orf12"/>
    <property type="match status" value="1"/>
</dbReference>
<evidence type="ECO:0000313" key="4">
    <source>
        <dbReference type="Proteomes" id="UP001148018"/>
    </source>
</evidence>
<dbReference type="InterPro" id="IPR033369">
    <property type="entry name" value="C19orf12"/>
</dbReference>